<evidence type="ECO:0000256" key="5">
    <source>
        <dbReference type="ARBA" id="ARBA00022801"/>
    </source>
</evidence>
<dbReference type="InterPro" id="IPR009003">
    <property type="entry name" value="Peptidase_S1_PA"/>
</dbReference>
<dbReference type="GO" id="GO:0006508">
    <property type="term" value="P:proteolysis"/>
    <property type="evidence" value="ECO:0007669"/>
    <property type="project" value="UniProtKB-KW"/>
</dbReference>
<dbReference type="Proteomes" id="UP001153954">
    <property type="component" value="Unassembled WGS sequence"/>
</dbReference>
<dbReference type="InterPro" id="IPR001314">
    <property type="entry name" value="Peptidase_S1A"/>
</dbReference>
<evidence type="ECO:0000256" key="12">
    <source>
        <dbReference type="ARBA" id="ARBA00038868"/>
    </source>
</evidence>
<dbReference type="EMBL" id="CAKOGL010000011">
    <property type="protein sequence ID" value="CAH2092293.1"/>
    <property type="molecule type" value="Genomic_DNA"/>
</dbReference>
<feature type="domain" description="Peptidase S1" evidence="17">
    <location>
        <begin position="35"/>
        <end position="275"/>
    </location>
</feature>
<dbReference type="Gene3D" id="2.40.10.10">
    <property type="entry name" value="Trypsin-like serine proteases"/>
    <property type="match status" value="1"/>
</dbReference>
<comment type="subcellular location">
    <subcellularLocation>
        <location evidence="1">Secreted</location>
        <location evidence="1">Extracellular space</location>
    </subcellularLocation>
</comment>
<reference evidence="18" key="1">
    <citation type="submission" date="2022-03" db="EMBL/GenBank/DDBJ databases">
        <authorList>
            <person name="Tunstrom K."/>
        </authorList>
    </citation>
    <scope>NUCLEOTIDE SEQUENCE</scope>
</reference>
<gene>
    <name evidence="18" type="ORF">EEDITHA_LOCUS8067</name>
</gene>
<evidence type="ECO:0000256" key="8">
    <source>
        <dbReference type="ARBA" id="ARBA00023157"/>
    </source>
</evidence>
<dbReference type="PRINTS" id="PR00722">
    <property type="entry name" value="CHYMOTRYPSIN"/>
</dbReference>
<evidence type="ECO:0000256" key="10">
    <source>
        <dbReference type="ARBA" id="ARBA00024195"/>
    </source>
</evidence>
<keyword evidence="7" id="KW-0865">Zymogen</keyword>
<sequence>MNKFLISLFIFCAFLFIGGLCRSHKHQRKSVGVKIVGGYDTNIQSFPYQALLIIEKGEDFQQCGGSILNEYTILTAAHCLMDIAMVYVRTGSSDASYGGALSVSTNFTIHPKYNQKTYDYDVGIVKLSNPIHIDGETTKLTKLAEKGSAIKAGTTVVVSGWGATSVSISVELVVRYGENGSSSDNLMAVEVVTLSNDQCRKSYRALTERMFCAGVSEGGKDSCQGDSGGPVVSKETGDQLGIVSFGKGCARKDYPGVYVRVASASVRDWIKKESGV</sequence>
<evidence type="ECO:0000313" key="18">
    <source>
        <dbReference type="EMBL" id="CAH2092293.1"/>
    </source>
</evidence>
<keyword evidence="8" id="KW-1015">Disulfide bond</keyword>
<evidence type="ECO:0000256" key="16">
    <source>
        <dbReference type="SAM" id="SignalP"/>
    </source>
</evidence>
<dbReference type="Pfam" id="PF00089">
    <property type="entry name" value="Trypsin"/>
    <property type="match status" value="1"/>
</dbReference>
<comment type="similarity">
    <text evidence="10">Belongs to the peptidase S1 family. CLIP subfamily.</text>
</comment>
<keyword evidence="19" id="KW-1185">Reference proteome</keyword>
<evidence type="ECO:0000313" key="19">
    <source>
        <dbReference type="Proteomes" id="UP001153954"/>
    </source>
</evidence>
<evidence type="ECO:0000256" key="3">
    <source>
        <dbReference type="ARBA" id="ARBA00022670"/>
    </source>
</evidence>
<dbReference type="FunFam" id="2.40.10.10:FF:000002">
    <property type="entry name" value="Transmembrane protease serine"/>
    <property type="match status" value="1"/>
</dbReference>
<evidence type="ECO:0000259" key="17">
    <source>
        <dbReference type="PROSITE" id="PS50240"/>
    </source>
</evidence>
<evidence type="ECO:0000256" key="13">
    <source>
        <dbReference type="ARBA" id="ARBA00055534"/>
    </source>
</evidence>
<dbReference type="GO" id="GO:0005576">
    <property type="term" value="C:extracellular region"/>
    <property type="evidence" value="ECO:0007669"/>
    <property type="project" value="UniProtKB-SubCell"/>
</dbReference>
<dbReference type="GO" id="GO:0004252">
    <property type="term" value="F:serine-type endopeptidase activity"/>
    <property type="evidence" value="ECO:0007669"/>
    <property type="project" value="UniProtKB-EC"/>
</dbReference>
<evidence type="ECO:0000256" key="15">
    <source>
        <dbReference type="RuleBase" id="RU363034"/>
    </source>
</evidence>
<evidence type="ECO:0000256" key="6">
    <source>
        <dbReference type="ARBA" id="ARBA00022825"/>
    </source>
</evidence>
<keyword evidence="6 15" id="KW-0720">Serine protease</keyword>
<comment type="function">
    <text evidence="13">Fibrinolytic activity; shows preferential cleavage of Arg-Gly bonds in all three fibrinogen chains. Contact with the caterpillars causes severe bleeding, due the anticoagulant effect of the protein.</text>
</comment>
<dbReference type="CDD" id="cd00190">
    <property type="entry name" value="Tryp_SPc"/>
    <property type="match status" value="1"/>
</dbReference>
<dbReference type="SUPFAM" id="SSF50494">
    <property type="entry name" value="Trypsin-like serine proteases"/>
    <property type="match status" value="1"/>
</dbReference>
<dbReference type="PANTHER" id="PTHR24276:SF97">
    <property type="entry name" value="GH13245P2-RELATED"/>
    <property type="match status" value="1"/>
</dbReference>
<keyword evidence="3 15" id="KW-0645">Protease</keyword>
<protein>
    <recommendedName>
        <fullName evidence="12">trypsin</fullName>
        <ecNumber evidence="12">3.4.21.4</ecNumber>
    </recommendedName>
</protein>
<feature type="signal peptide" evidence="16">
    <location>
        <begin position="1"/>
        <end position="23"/>
    </location>
</feature>
<keyword evidence="14" id="KW-1205">Fibrinolytic toxin</keyword>
<name>A0AAU9TZB3_EUPED</name>
<evidence type="ECO:0000256" key="7">
    <source>
        <dbReference type="ARBA" id="ARBA00023145"/>
    </source>
</evidence>
<dbReference type="InterPro" id="IPR043504">
    <property type="entry name" value="Peptidase_S1_PA_chymotrypsin"/>
</dbReference>
<dbReference type="PROSITE" id="PS00134">
    <property type="entry name" value="TRYPSIN_HIS"/>
    <property type="match status" value="1"/>
</dbReference>
<keyword evidence="5 15" id="KW-0378">Hydrolase</keyword>
<dbReference type="PANTHER" id="PTHR24276">
    <property type="entry name" value="POLYSERASE-RELATED"/>
    <property type="match status" value="1"/>
</dbReference>
<keyword evidence="2" id="KW-0800">Toxin</keyword>
<dbReference type="AlphaFoldDB" id="A0AAU9TZB3"/>
<dbReference type="GO" id="GO:0007586">
    <property type="term" value="P:digestion"/>
    <property type="evidence" value="ECO:0007669"/>
    <property type="project" value="UniProtKB-KW"/>
</dbReference>
<feature type="chain" id="PRO_5043572148" description="trypsin" evidence="16">
    <location>
        <begin position="24"/>
        <end position="276"/>
    </location>
</feature>
<evidence type="ECO:0000256" key="4">
    <source>
        <dbReference type="ARBA" id="ARBA00022757"/>
    </source>
</evidence>
<evidence type="ECO:0000256" key="2">
    <source>
        <dbReference type="ARBA" id="ARBA00022656"/>
    </source>
</evidence>
<evidence type="ECO:0000256" key="11">
    <source>
        <dbReference type="ARBA" id="ARBA00036320"/>
    </source>
</evidence>
<dbReference type="SMART" id="SM00020">
    <property type="entry name" value="Tryp_SPc"/>
    <property type="match status" value="1"/>
</dbReference>
<dbReference type="InterPro" id="IPR018114">
    <property type="entry name" value="TRYPSIN_HIS"/>
</dbReference>
<proteinExistence type="inferred from homology"/>
<comment type="catalytic activity">
    <reaction evidence="11">
        <text>Preferential cleavage: Arg-|-Xaa, Lys-|-Xaa.</text>
        <dbReference type="EC" id="3.4.21.4"/>
    </reaction>
</comment>
<dbReference type="InterPro" id="IPR033116">
    <property type="entry name" value="TRYPSIN_SER"/>
</dbReference>
<keyword evidence="16" id="KW-0732">Signal</keyword>
<comment type="caution">
    <text evidence="18">The sequence shown here is derived from an EMBL/GenBank/DDBJ whole genome shotgun (WGS) entry which is preliminary data.</text>
</comment>
<dbReference type="EC" id="3.4.21.4" evidence="12"/>
<accession>A0AAU9TZB3</accession>
<dbReference type="InterPro" id="IPR050430">
    <property type="entry name" value="Peptidase_S1"/>
</dbReference>
<keyword evidence="4" id="KW-0222">Digestion</keyword>
<dbReference type="PROSITE" id="PS00135">
    <property type="entry name" value="TRYPSIN_SER"/>
    <property type="match status" value="1"/>
</dbReference>
<dbReference type="FunFam" id="2.40.10.10:FF:000068">
    <property type="entry name" value="transmembrane protease serine 2"/>
    <property type="match status" value="1"/>
</dbReference>
<keyword evidence="9" id="KW-1199">Hemostasis impairing toxin</keyword>
<dbReference type="InterPro" id="IPR001254">
    <property type="entry name" value="Trypsin_dom"/>
</dbReference>
<evidence type="ECO:0000256" key="14">
    <source>
        <dbReference type="ARBA" id="ARBA00084094"/>
    </source>
</evidence>
<dbReference type="GO" id="GO:0090729">
    <property type="term" value="F:toxin activity"/>
    <property type="evidence" value="ECO:0007669"/>
    <property type="project" value="UniProtKB-KW"/>
</dbReference>
<evidence type="ECO:0000256" key="1">
    <source>
        <dbReference type="ARBA" id="ARBA00004239"/>
    </source>
</evidence>
<dbReference type="PROSITE" id="PS50240">
    <property type="entry name" value="TRYPSIN_DOM"/>
    <property type="match status" value="1"/>
</dbReference>
<organism evidence="18 19">
    <name type="scientific">Euphydryas editha</name>
    <name type="common">Edith's checkerspot</name>
    <dbReference type="NCBI Taxonomy" id="104508"/>
    <lineage>
        <taxon>Eukaryota</taxon>
        <taxon>Metazoa</taxon>
        <taxon>Ecdysozoa</taxon>
        <taxon>Arthropoda</taxon>
        <taxon>Hexapoda</taxon>
        <taxon>Insecta</taxon>
        <taxon>Pterygota</taxon>
        <taxon>Neoptera</taxon>
        <taxon>Endopterygota</taxon>
        <taxon>Lepidoptera</taxon>
        <taxon>Glossata</taxon>
        <taxon>Ditrysia</taxon>
        <taxon>Papilionoidea</taxon>
        <taxon>Nymphalidae</taxon>
        <taxon>Nymphalinae</taxon>
        <taxon>Euphydryas</taxon>
    </lineage>
</organism>
<evidence type="ECO:0000256" key="9">
    <source>
        <dbReference type="ARBA" id="ARBA00023240"/>
    </source>
</evidence>